<evidence type="ECO:0000256" key="1">
    <source>
        <dbReference type="SAM" id="MobiDB-lite"/>
    </source>
</evidence>
<dbReference type="EMBL" id="BAABFT010000021">
    <property type="protein sequence ID" value="GAA4338721.1"/>
    <property type="molecule type" value="Genomic_DNA"/>
</dbReference>
<sequence length="361" mass="41166">MDTTAVQTTTTAAVQKPAQSQSERFTNAVMKEFGSNAGALELTSFQRKLIQNYFIKLDGALKDAEIKRMAKREEKRDLLAYTWENINMPKLAVDVVAFSAVGLDPAQPNHINVIPYKNNNTNKYDVTFIMGYRGMQLKAMKYGFEIPDDVIVELVYTKDVFKSIKKSWNNRIENYEFQIVDDFDRGEVKGGFYYHAFHDSPEKNRLEVFTLKDIEKRKPKYAAAEFWGGEKDVWKNGEVVGKEKVEGWYEEMCYKTIFRAAYNDITIDSEKIDEHFVRMMQTENDTVSTKVQNEIAQNANKTELSFDDAVYVEDKQLPISISNTTESPLVDNTSAVVGESNPGALLNNQPANVQERKGPGF</sequence>
<name>A0ABP8HFL6_9SPHI</name>
<evidence type="ECO:0000313" key="2">
    <source>
        <dbReference type="EMBL" id="GAA4338721.1"/>
    </source>
</evidence>
<organism evidence="2 3">
    <name type="scientific">Mucilaginibacter gynuensis</name>
    <dbReference type="NCBI Taxonomy" id="1302236"/>
    <lineage>
        <taxon>Bacteria</taxon>
        <taxon>Pseudomonadati</taxon>
        <taxon>Bacteroidota</taxon>
        <taxon>Sphingobacteriia</taxon>
        <taxon>Sphingobacteriales</taxon>
        <taxon>Sphingobacteriaceae</taxon>
        <taxon>Mucilaginibacter</taxon>
    </lineage>
</organism>
<accession>A0ABP8HFL6</accession>
<dbReference type="Proteomes" id="UP001500582">
    <property type="component" value="Unassembled WGS sequence"/>
</dbReference>
<evidence type="ECO:0008006" key="4">
    <source>
        <dbReference type="Google" id="ProtNLM"/>
    </source>
</evidence>
<keyword evidence="3" id="KW-1185">Reference proteome</keyword>
<protein>
    <recommendedName>
        <fullName evidence="4">Recombination protein RecT</fullName>
    </recommendedName>
</protein>
<proteinExistence type="predicted"/>
<comment type="caution">
    <text evidence="2">The sequence shown here is derived from an EMBL/GenBank/DDBJ whole genome shotgun (WGS) entry which is preliminary data.</text>
</comment>
<dbReference type="Pfam" id="PF03837">
    <property type="entry name" value="RecT"/>
    <property type="match status" value="1"/>
</dbReference>
<reference evidence="3" key="1">
    <citation type="journal article" date="2019" name="Int. J. Syst. Evol. Microbiol.">
        <title>The Global Catalogue of Microorganisms (GCM) 10K type strain sequencing project: providing services to taxonomists for standard genome sequencing and annotation.</title>
        <authorList>
            <consortium name="The Broad Institute Genomics Platform"/>
            <consortium name="The Broad Institute Genome Sequencing Center for Infectious Disease"/>
            <person name="Wu L."/>
            <person name="Ma J."/>
        </authorList>
    </citation>
    <scope>NUCLEOTIDE SEQUENCE [LARGE SCALE GENOMIC DNA]</scope>
    <source>
        <strain evidence="3">JCM 17705</strain>
    </source>
</reference>
<dbReference type="RefSeq" id="WP_345213839.1">
    <property type="nucleotide sequence ID" value="NZ_BAABFT010000021.1"/>
</dbReference>
<gene>
    <name evidence="2" type="ORF">GCM10023149_48880</name>
</gene>
<dbReference type="InterPro" id="IPR018330">
    <property type="entry name" value="RecT_fam"/>
</dbReference>
<feature type="region of interest" description="Disordered" evidence="1">
    <location>
        <begin position="340"/>
        <end position="361"/>
    </location>
</feature>
<evidence type="ECO:0000313" key="3">
    <source>
        <dbReference type="Proteomes" id="UP001500582"/>
    </source>
</evidence>